<feature type="chain" id="PRO_5009927030" description="Lipoprotein" evidence="1">
    <location>
        <begin position="19"/>
        <end position="494"/>
    </location>
</feature>
<sequence length="494" mass="53366">MKKILFMSLLAGSFALTACNPAEEKVDNAKVYSSAEDILNGISFTQYADEAYTQPAADGNYIFYQTNPGRSVQVYTFRSDGSMNLMASGASGKFTLKPGRGSDPNQTVYIRSLNYDGTLTETSTTLNVFVQQELDPEIRLIASDAYGSKVWKWNTNAPDGVVWGNMGYCGGAGADVALSGNGKWWGVTSEAEFEDQTQHASDGLIGDHSMDATMVIADDGTIKCFDASGTQIRKGTYTIKDWNPNDPTAWKVGTLETSAGAILWPYEINSGGNKPTQFDICYLTSDRMVLVYPDGGDFGGLGNWGEATFWQFASNSDILGMAAGYEKSQGKDWTWDQGVTGAVWGNMGYCGGAGSDVGTTGNGQWWGCTSEADFADQLQHSNDGTLHGDESMDAYFTLTPDGMITRHDGKGNVINSGIYSFDLVDGNTWKVADLNTTAGTILWPFEINSGGNMPTKFEVVYLTGDKMTLVYPDGGDFGGLGNWGEATFWHFKAK</sequence>
<dbReference type="AlphaFoldDB" id="A0A1M7ITN3"/>
<evidence type="ECO:0000256" key="1">
    <source>
        <dbReference type="SAM" id="SignalP"/>
    </source>
</evidence>
<evidence type="ECO:0000313" key="2">
    <source>
        <dbReference type="EMBL" id="SHM44055.1"/>
    </source>
</evidence>
<reference evidence="2 3" key="1">
    <citation type="submission" date="2016-11" db="EMBL/GenBank/DDBJ databases">
        <authorList>
            <person name="Jaros S."/>
            <person name="Januszkiewicz K."/>
            <person name="Wedrychowicz H."/>
        </authorList>
    </citation>
    <scope>NUCLEOTIDE SEQUENCE [LARGE SCALE GENOMIC DNA]</scope>
    <source>
        <strain evidence="2 3">BPI-34</strain>
    </source>
</reference>
<gene>
    <name evidence="2" type="ORF">SAMN04488494_1981</name>
</gene>
<accession>A0A1M7ITN3</accession>
<dbReference type="PROSITE" id="PS51257">
    <property type="entry name" value="PROKAR_LIPOPROTEIN"/>
    <property type="match status" value="1"/>
</dbReference>
<dbReference type="OrthoDB" id="1063289at2"/>
<name>A0A1M7ITN3_XYLRU</name>
<dbReference type="EMBL" id="FRCJ01000003">
    <property type="protein sequence ID" value="SHM44055.1"/>
    <property type="molecule type" value="Genomic_DNA"/>
</dbReference>
<protein>
    <recommendedName>
        <fullName evidence="4">Lipoprotein</fullName>
    </recommendedName>
</protein>
<organism evidence="2 3">
    <name type="scientific">Xylanibacter ruminicola</name>
    <name type="common">Prevotella ruminicola</name>
    <dbReference type="NCBI Taxonomy" id="839"/>
    <lineage>
        <taxon>Bacteria</taxon>
        <taxon>Pseudomonadati</taxon>
        <taxon>Bacteroidota</taxon>
        <taxon>Bacteroidia</taxon>
        <taxon>Bacteroidales</taxon>
        <taxon>Prevotellaceae</taxon>
        <taxon>Xylanibacter</taxon>
    </lineage>
</organism>
<feature type="signal peptide" evidence="1">
    <location>
        <begin position="1"/>
        <end position="18"/>
    </location>
</feature>
<evidence type="ECO:0000313" key="3">
    <source>
        <dbReference type="Proteomes" id="UP000184280"/>
    </source>
</evidence>
<dbReference type="RefSeq" id="WP_073044897.1">
    <property type="nucleotide sequence ID" value="NZ_CP071890.1"/>
</dbReference>
<keyword evidence="1" id="KW-0732">Signal</keyword>
<dbReference type="Proteomes" id="UP000184280">
    <property type="component" value="Unassembled WGS sequence"/>
</dbReference>
<proteinExistence type="predicted"/>
<evidence type="ECO:0008006" key="4">
    <source>
        <dbReference type="Google" id="ProtNLM"/>
    </source>
</evidence>